<dbReference type="Proteomes" id="UP000000560">
    <property type="component" value="Chromosome VI"/>
</dbReference>
<sequence length="105" mass="12303">MALVRDPFFWQRFSQAVHLDEEIRSTTEEKEQSDNWLASQRRKRRKSALWGCIICLAVALLKRELETQLLYSNRLSGSYPFREDLPDWDLTVSFGVRASHDLDSA</sequence>
<reference evidence="2" key="1">
    <citation type="journal article" date="2005" name="Nature">
        <title>Sequencing of Aspergillus nidulans and comparative analysis with A. fumigatus and A. oryzae.</title>
        <authorList>
            <person name="Galagan J.E."/>
            <person name="Calvo S.E."/>
            <person name="Cuomo C."/>
            <person name="Ma L.J."/>
            <person name="Wortman J.R."/>
            <person name="Batzoglou S."/>
            <person name="Lee S.I."/>
            <person name="Basturkmen M."/>
            <person name="Spevak C.C."/>
            <person name="Clutterbuck J."/>
            <person name="Kapitonov V."/>
            <person name="Jurka J."/>
            <person name="Scazzocchio C."/>
            <person name="Farman M."/>
            <person name="Butler J."/>
            <person name="Purcell S."/>
            <person name="Harris S."/>
            <person name="Braus G.H."/>
            <person name="Draht O."/>
            <person name="Busch S."/>
            <person name="D'Enfert C."/>
            <person name="Bouchier C."/>
            <person name="Goldman G.H."/>
            <person name="Bell-Pedersen D."/>
            <person name="Griffiths-Jones S."/>
            <person name="Doonan J.H."/>
            <person name="Yu J."/>
            <person name="Vienken K."/>
            <person name="Pain A."/>
            <person name="Freitag M."/>
            <person name="Selker E.U."/>
            <person name="Archer D.B."/>
            <person name="Penalva M.A."/>
            <person name="Oakley B.R."/>
            <person name="Momany M."/>
            <person name="Tanaka T."/>
            <person name="Kumagai T."/>
            <person name="Asai K."/>
            <person name="Machida M."/>
            <person name="Nierman W.C."/>
            <person name="Denning D.W."/>
            <person name="Caddick M."/>
            <person name="Hynes M."/>
            <person name="Paoletti M."/>
            <person name="Fischer R."/>
            <person name="Miller B."/>
            <person name="Dyer P."/>
            <person name="Sachs M.S."/>
            <person name="Osmani S.A."/>
            <person name="Birren B.W."/>
        </authorList>
    </citation>
    <scope>NUCLEOTIDE SEQUENCE [LARGE SCALE GENOMIC DNA]</scope>
    <source>
        <strain evidence="2">FGSC A4 / ATCC 38163 / CBS 112.46 / NRRL 194 / M139</strain>
    </source>
</reference>
<gene>
    <name evidence="1" type="ORF">ANIA_09137</name>
</gene>
<dbReference type="VEuPathDB" id="FungiDB:AN9137"/>
<proteinExistence type="predicted"/>
<accession>C8VK62</accession>
<keyword evidence="2" id="KW-1185">Reference proteome</keyword>
<dbReference type="HOGENOM" id="CLU_162840_0_0_1"/>
<dbReference type="EMBL" id="BN001306">
    <property type="protein sequence ID" value="CBF82473.1"/>
    <property type="molecule type" value="Genomic_DNA"/>
</dbReference>
<dbReference type="InParanoid" id="Q5ARE3"/>
<name>Q5ARE3_EMENI</name>
<evidence type="ECO:0000313" key="1">
    <source>
        <dbReference type="EMBL" id="CBF82473.1"/>
    </source>
</evidence>
<dbReference type="OrthoDB" id="5353310at2759"/>
<dbReference type="GeneID" id="2868107"/>
<dbReference type="AlphaFoldDB" id="Q5ARE3"/>
<dbReference type="KEGG" id="ani:ANIA_09137"/>
<protein>
    <submittedName>
        <fullName evidence="1">Uncharacterized protein</fullName>
    </submittedName>
</protein>
<accession>Q5ARE3</accession>
<evidence type="ECO:0000313" key="2">
    <source>
        <dbReference type="Proteomes" id="UP000000560"/>
    </source>
</evidence>
<reference evidence="2" key="2">
    <citation type="journal article" date="2009" name="Fungal Genet. Biol.">
        <title>The 2008 update of the Aspergillus nidulans genome annotation: a community effort.</title>
        <authorList>
            <person name="Wortman J.R."/>
            <person name="Gilsenan J.M."/>
            <person name="Joardar V."/>
            <person name="Deegan J."/>
            <person name="Clutterbuck J."/>
            <person name="Andersen M.R."/>
            <person name="Archer D."/>
            <person name="Bencina M."/>
            <person name="Braus G."/>
            <person name="Coutinho P."/>
            <person name="von Dohren H."/>
            <person name="Doonan J."/>
            <person name="Driessen A.J."/>
            <person name="Durek P."/>
            <person name="Espeso E."/>
            <person name="Fekete E."/>
            <person name="Flipphi M."/>
            <person name="Estrada C.G."/>
            <person name="Geysens S."/>
            <person name="Goldman G."/>
            <person name="de Groot P.W."/>
            <person name="Hansen K."/>
            <person name="Harris S.D."/>
            <person name="Heinekamp T."/>
            <person name="Helmstaedt K."/>
            <person name="Henrissat B."/>
            <person name="Hofmann G."/>
            <person name="Homan T."/>
            <person name="Horio T."/>
            <person name="Horiuchi H."/>
            <person name="James S."/>
            <person name="Jones M."/>
            <person name="Karaffa L."/>
            <person name="Karanyi Z."/>
            <person name="Kato M."/>
            <person name="Keller N."/>
            <person name="Kelly D.E."/>
            <person name="Kiel J.A."/>
            <person name="Kim J.M."/>
            <person name="van der Klei I.J."/>
            <person name="Klis F.M."/>
            <person name="Kovalchuk A."/>
            <person name="Krasevec N."/>
            <person name="Kubicek C.P."/>
            <person name="Liu B."/>
            <person name="Maccabe A."/>
            <person name="Meyer V."/>
            <person name="Mirabito P."/>
            <person name="Miskei M."/>
            <person name="Mos M."/>
            <person name="Mullins J."/>
            <person name="Nelson D.R."/>
            <person name="Nielsen J."/>
            <person name="Oakley B.R."/>
            <person name="Osmani S.A."/>
            <person name="Pakula T."/>
            <person name="Paszewski A."/>
            <person name="Paulsen I."/>
            <person name="Pilsyk S."/>
            <person name="Pocsi I."/>
            <person name="Punt P.J."/>
            <person name="Ram A.F."/>
            <person name="Ren Q."/>
            <person name="Robellet X."/>
            <person name="Robson G."/>
            <person name="Seiboth B."/>
            <person name="van Solingen P."/>
            <person name="Specht T."/>
            <person name="Sun J."/>
            <person name="Taheri-Talesh N."/>
            <person name="Takeshita N."/>
            <person name="Ussery D."/>
            <person name="vanKuyk P.A."/>
            <person name="Visser H."/>
            <person name="van de Vondervoort P.J."/>
            <person name="de Vries R.P."/>
            <person name="Walton J."/>
            <person name="Xiang X."/>
            <person name="Xiong Y."/>
            <person name="Zeng A.P."/>
            <person name="Brandt B.W."/>
            <person name="Cornell M.J."/>
            <person name="van den Hondel C.A."/>
            <person name="Visser J."/>
            <person name="Oliver S.G."/>
            <person name="Turner G."/>
        </authorList>
    </citation>
    <scope>GENOME REANNOTATION</scope>
    <source>
        <strain evidence="2">FGSC A4 / ATCC 38163 / CBS 112.46 / NRRL 194 / M139</strain>
    </source>
</reference>
<dbReference type="RefSeq" id="XP_682406.1">
    <property type="nucleotide sequence ID" value="XM_677314.1"/>
</dbReference>
<organism evidence="1 2">
    <name type="scientific">Emericella nidulans (strain FGSC A4 / ATCC 38163 / CBS 112.46 / NRRL 194 / M139)</name>
    <name type="common">Aspergillus nidulans</name>
    <dbReference type="NCBI Taxonomy" id="227321"/>
    <lineage>
        <taxon>Eukaryota</taxon>
        <taxon>Fungi</taxon>
        <taxon>Dikarya</taxon>
        <taxon>Ascomycota</taxon>
        <taxon>Pezizomycotina</taxon>
        <taxon>Eurotiomycetes</taxon>
        <taxon>Eurotiomycetidae</taxon>
        <taxon>Eurotiales</taxon>
        <taxon>Aspergillaceae</taxon>
        <taxon>Aspergillus</taxon>
        <taxon>Aspergillus subgen. Nidulantes</taxon>
    </lineage>
</organism>